<dbReference type="AlphaFoldDB" id="A0A7V0Q846"/>
<gene>
    <name evidence="4" type="primary">hypD</name>
    <name evidence="4" type="ORF">ENH14_02525</name>
</gene>
<dbReference type="PIRSF" id="PIRSF005622">
    <property type="entry name" value="Hydrgn_mat_hypD"/>
    <property type="match status" value="1"/>
</dbReference>
<dbReference type="EMBL" id="DRDR01000106">
    <property type="protein sequence ID" value="HDL60311.1"/>
    <property type="molecule type" value="Genomic_DNA"/>
</dbReference>
<name>A0A7V0Q846_UNCW3</name>
<keyword evidence="3" id="KW-0408">Iron</keyword>
<keyword evidence="2" id="KW-0479">Metal-binding</keyword>
<dbReference type="Gene3D" id="6.10.20.100">
    <property type="match status" value="1"/>
</dbReference>
<reference evidence="4" key="1">
    <citation type="journal article" date="2020" name="mSystems">
        <title>Genome- and Community-Level Interaction Insights into Carbon Utilization and Element Cycling Functions of Hydrothermarchaeota in Hydrothermal Sediment.</title>
        <authorList>
            <person name="Zhou Z."/>
            <person name="Liu Y."/>
            <person name="Xu W."/>
            <person name="Pan J."/>
            <person name="Luo Z.H."/>
            <person name="Li M."/>
        </authorList>
    </citation>
    <scope>NUCLEOTIDE SEQUENCE [LARGE SCALE GENOMIC DNA]</scope>
    <source>
        <strain evidence="4">HyVt-28</strain>
    </source>
</reference>
<dbReference type="NCBIfam" id="TIGR00075">
    <property type="entry name" value="hypD"/>
    <property type="match status" value="1"/>
</dbReference>
<dbReference type="GO" id="GO:0051604">
    <property type="term" value="P:protein maturation"/>
    <property type="evidence" value="ECO:0007669"/>
    <property type="project" value="TreeGrafter"/>
</dbReference>
<dbReference type="Gene3D" id="3.40.50.11750">
    <property type="entry name" value="HypD, alpha/beta domain 1"/>
    <property type="match status" value="2"/>
</dbReference>
<evidence type="ECO:0000256" key="2">
    <source>
        <dbReference type="ARBA" id="ARBA00022723"/>
    </source>
</evidence>
<accession>A0A7V0Q846</accession>
<comment type="caution">
    <text evidence="4">The sequence shown here is derived from an EMBL/GenBank/DDBJ whole genome shotgun (WGS) entry which is preliminary data.</text>
</comment>
<proteinExistence type="inferred from homology"/>
<dbReference type="Pfam" id="PF01924">
    <property type="entry name" value="HypD"/>
    <property type="match status" value="1"/>
</dbReference>
<dbReference type="Proteomes" id="UP000886381">
    <property type="component" value="Unassembled WGS sequence"/>
</dbReference>
<dbReference type="InterPro" id="IPR042243">
    <property type="entry name" value="HypD_1"/>
</dbReference>
<dbReference type="InterPro" id="IPR042244">
    <property type="entry name" value="HypD_2_sf"/>
</dbReference>
<dbReference type="GO" id="GO:0070025">
    <property type="term" value="F:carbon monoxide binding"/>
    <property type="evidence" value="ECO:0007669"/>
    <property type="project" value="TreeGrafter"/>
</dbReference>
<dbReference type="GO" id="GO:0005506">
    <property type="term" value="F:iron ion binding"/>
    <property type="evidence" value="ECO:0007669"/>
    <property type="project" value="TreeGrafter"/>
</dbReference>
<dbReference type="PANTHER" id="PTHR30149:SF0">
    <property type="entry name" value="HYDROGENASE MATURATION FACTOR HYPD"/>
    <property type="match status" value="1"/>
</dbReference>
<dbReference type="GO" id="GO:0051539">
    <property type="term" value="F:4 iron, 4 sulfur cluster binding"/>
    <property type="evidence" value="ECO:0007669"/>
    <property type="project" value="TreeGrafter"/>
</dbReference>
<dbReference type="PANTHER" id="PTHR30149">
    <property type="entry name" value="HYDROGENASE PROTEIN ASSEMBLY PROTEIN HYPD"/>
    <property type="match status" value="1"/>
</dbReference>
<protein>
    <submittedName>
        <fullName evidence="4">Hydrogenase formation protein HypD</fullName>
    </submittedName>
</protein>
<comment type="similarity">
    <text evidence="1">Belongs to the HypD family.</text>
</comment>
<organism evidence="4">
    <name type="scientific">candidate division WOR-3 bacterium</name>
    <dbReference type="NCBI Taxonomy" id="2052148"/>
    <lineage>
        <taxon>Bacteria</taxon>
        <taxon>Bacteria division WOR-3</taxon>
    </lineage>
</organism>
<dbReference type="InterPro" id="IPR002780">
    <property type="entry name" value="Hyd_form_HypD"/>
</dbReference>
<evidence type="ECO:0000313" key="4">
    <source>
        <dbReference type="EMBL" id="HDL60311.1"/>
    </source>
</evidence>
<sequence>MKYIDEYRDSKLCEKLASQIAKIAKGKYITLMEVCGTHTMSIARYGIKNLLPPNIQLLSGPGCPVCVTADADIDKAIAYAEKENIILTTFGDMMKVPGTFSSLSTEKSKGREIKVVYSAADALQLAISNPEKIVVFLGVGFETTIPTVAVSILDAKMNGIKNYYVLSMHKLIPPALRALLDDKEVCVDGFILPGHVSTIIGVEAYKFIPEEYGVACAITGFEPVDILQGILLLVKQIVYGKPRVENQYRRVVKEHGNPKAQRLIEEVFEPTDCEWRGLGVIPRSGLKIKDKYSDFDIEKKIKIKIQKRKKNTRCICGEILRGVKTPLDCTLFGKRCTPENPVGPCMVSSEGTCAAYYKYGFNSRAMQEEKL</sequence>
<evidence type="ECO:0000256" key="3">
    <source>
        <dbReference type="ARBA" id="ARBA00023004"/>
    </source>
</evidence>
<evidence type="ECO:0000256" key="1">
    <source>
        <dbReference type="ARBA" id="ARBA00007888"/>
    </source>
</evidence>